<protein>
    <submittedName>
        <fullName evidence="4">Os09g0512000 protein</fullName>
    </submittedName>
</protein>
<dbReference type="PaxDb" id="39947-Q0J0G0"/>
<reference evidence="5" key="3">
    <citation type="submission" date="2008-12" db="EMBL/GenBank/DDBJ databases">
        <title>Improved gene annotation of the rice (Oryza sativa) genomes.</title>
        <authorList>
            <person name="Wang J."/>
            <person name="Li R."/>
            <person name="Fan W."/>
            <person name="Huang Q."/>
            <person name="Zhang J."/>
            <person name="Zhou Y."/>
            <person name="Hu Y."/>
            <person name="Zi S."/>
            <person name="Li J."/>
            <person name="Ni P."/>
            <person name="Zheng H."/>
            <person name="Zhang Y."/>
            <person name="Zhao M."/>
            <person name="Hao Q."/>
            <person name="McDermott J."/>
            <person name="Samudrala R."/>
            <person name="Kristiansen K."/>
            <person name="Wong G.K.-S."/>
        </authorList>
    </citation>
    <scope>NUCLEOTIDE SEQUENCE</scope>
</reference>
<dbReference type="GO" id="GO:0008320">
    <property type="term" value="F:protein transmembrane transporter activity"/>
    <property type="evidence" value="ECO:0000318"/>
    <property type="project" value="GO_Central"/>
</dbReference>
<comment type="subcellular location">
    <subcellularLocation>
        <location evidence="1">Plastid</location>
        <location evidence="1">Chloroplast thylakoid membrane</location>
        <topology evidence="1">Multi-pass membrane protein</topology>
    </subcellularLocation>
</comment>
<reference evidence="4" key="6">
    <citation type="submission" date="2015-10" db="EMBL/GenBank/DDBJ databases">
        <authorList>
            <person name="Sakai H."/>
            <person name="Kawahara Y."/>
            <person name="Matsumoto T."/>
            <person name="Buell C.R."/>
            <person name="Itoh T."/>
        </authorList>
    </citation>
    <scope>NUCLEOTIDE SEQUENCE</scope>
</reference>
<evidence type="ECO:0000313" key="4">
    <source>
        <dbReference type="EMBL" id="BAT08916.1"/>
    </source>
</evidence>
<accession>Q0J0G0</accession>
<dbReference type="FunFam" id="1.10.3370.10:FF:000018">
    <property type="entry name" value="Os09g0512000 protein"/>
    <property type="match status" value="1"/>
</dbReference>
<feature type="transmembrane region" description="Helical" evidence="3">
    <location>
        <begin position="354"/>
        <end position="375"/>
    </location>
</feature>
<dbReference type="FunCoup" id="A0A0P0XP58">
    <property type="interactions" value="224"/>
</dbReference>
<feature type="transmembrane region" description="Helical" evidence="3">
    <location>
        <begin position="168"/>
        <end position="189"/>
    </location>
</feature>
<organism evidence="5">
    <name type="scientific">Oryza sativa subsp. japonica</name>
    <name type="common">Rice</name>
    <dbReference type="NCBI Taxonomy" id="39947"/>
    <lineage>
        <taxon>Eukaryota</taxon>
        <taxon>Viridiplantae</taxon>
        <taxon>Streptophyta</taxon>
        <taxon>Embryophyta</taxon>
        <taxon>Tracheophyta</taxon>
        <taxon>Spermatophyta</taxon>
        <taxon>Magnoliopsida</taxon>
        <taxon>Liliopsida</taxon>
        <taxon>Poales</taxon>
        <taxon>Poaceae</taxon>
        <taxon>BOP clade</taxon>
        <taxon>Oryzoideae</taxon>
        <taxon>Oryzeae</taxon>
        <taxon>Oryzinae</taxon>
        <taxon>Oryza</taxon>
        <taxon>Oryza sativa</taxon>
    </lineage>
</organism>
<reference evidence="5" key="2">
    <citation type="journal article" date="2005" name="PLoS Biol.">
        <title>The genomes of Oryza sativa: a history of duplications.</title>
        <authorList>
            <person name="Yu J."/>
            <person name="Wang J."/>
            <person name="Lin W."/>
            <person name="Li S."/>
            <person name="Li H."/>
            <person name="Zhou J."/>
            <person name="Ni P."/>
            <person name="Dong W."/>
            <person name="Hu S."/>
            <person name="Zeng C."/>
            <person name="Zhang J."/>
            <person name="Zhang Y."/>
            <person name="Li R."/>
            <person name="Xu Z."/>
            <person name="Li S."/>
            <person name="Li X."/>
            <person name="Zheng H."/>
            <person name="Cong L."/>
            <person name="Lin L."/>
            <person name="Yin J."/>
            <person name="Geng J."/>
            <person name="Li G."/>
            <person name="Shi J."/>
            <person name="Liu J."/>
            <person name="Lv H."/>
            <person name="Li J."/>
            <person name="Wang J."/>
            <person name="Deng Y."/>
            <person name="Ran L."/>
            <person name="Shi X."/>
            <person name="Wang X."/>
            <person name="Wu Q."/>
            <person name="Li C."/>
            <person name="Ren X."/>
            <person name="Wang J."/>
            <person name="Wang X."/>
            <person name="Li D."/>
            <person name="Liu D."/>
            <person name="Zhang X."/>
            <person name="Ji Z."/>
            <person name="Zhao W."/>
            <person name="Sun Y."/>
            <person name="Zhang Z."/>
            <person name="Bao J."/>
            <person name="Han Y."/>
            <person name="Dong L."/>
            <person name="Ji J."/>
            <person name="Chen P."/>
            <person name="Wu S."/>
            <person name="Liu J."/>
            <person name="Xiao Y."/>
            <person name="Bu D."/>
            <person name="Tan J."/>
            <person name="Yang L."/>
            <person name="Ye C."/>
            <person name="Zhang J."/>
            <person name="Xu J."/>
            <person name="Zhou Y."/>
            <person name="Yu Y."/>
            <person name="Zhang B."/>
            <person name="Zhuang S."/>
            <person name="Wei H."/>
            <person name="Liu B."/>
            <person name="Lei M."/>
            <person name="Yu H."/>
            <person name="Li Y."/>
            <person name="Xu H."/>
            <person name="Wei S."/>
            <person name="He X."/>
            <person name="Fang L."/>
            <person name="Zhang Z."/>
            <person name="Zhang Y."/>
            <person name="Huang X."/>
            <person name="Su Z."/>
            <person name="Tong W."/>
            <person name="Li J."/>
            <person name="Tong Z."/>
            <person name="Li S."/>
            <person name="Ye J."/>
            <person name="Wang L."/>
            <person name="Fang L."/>
            <person name="Lei T."/>
            <person name="Chen C."/>
            <person name="Chen H."/>
            <person name="Xu Z."/>
            <person name="Li H."/>
            <person name="Huang H."/>
            <person name="Zhang F."/>
            <person name="Xu H."/>
            <person name="Li N."/>
            <person name="Zhao C."/>
            <person name="Li S."/>
            <person name="Dong L."/>
            <person name="Huang Y."/>
            <person name="Li L."/>
            <person name="Xi Y."/>
            <person name="Qi Q."/>
            <person name="Li W."/>
            <person name="Zhang B."/>
            <person name="Hu W."/>
            <person name="Zhang Y."/>
            <person name="Tian X."/>
            <person name="Jiao Y."/>
            <person name="Liang X."/>
            <person name="Jin J."/>
            <person name="Gao L."/>
            <person name="Zheng W."/>
            <person name="Hao B."/>
            <person name="Liu S."/>
            <person name="Wang W."/>
            <person name="Yuan L."/>
            <person name="Cao M."/>
            <person name="McDermott J."/>
            <person name="Samudrala R."/>
            <person name="Wang J."/>
            <person name="Wong G.K."/>
            <person name="Yang H."/>
        </authorList>
    </citation>
    <scope>NUCLEOTIDE SEQUENCE [LARGE SCALE GENOMIC DNA]</scope>
</reference>
<dbReference type="InterPro" id="IPR023201">
    <property type="entry name" value="SecY_dom_sf"/>
</dbReference>
<dbReference type="Proteomes" id="UP000007752">
    <property type="component" value="Chromosome 9"/>
</dbReference>
<dbReference type="GO" id="GO:0031204">
    <property type="term" value="P:post-translational protein targeting to membrane, translocation"/>
    <property type="evidence" value="ECO:0000318"/>
    <property type="project" value="GO_Central"/>
</dbReference>
<dbReference type="GO" id="GO:0043022">
    <property type="term" value="F:ribosome binding"/>
    <property type="evidence" value="ECO:0000318"/>
    <property type="project" value="GO_Central"/>
</dbReference>
<dbReference type="eggNOG" id="KOG1373">
    <property type="taxonomic scope" value="Eukaryota"/>
</dbReference>
<evidence type="ECO:0000313" key="5">
    <source>
        <dbReference type="EMBL" id="EEE70035.1"/>
    </source>
</evidence>
<evidence type="ECO:0000256" key="1">
    <source>
        <dbReference type="ARBA" id="ARBA00004454"/>
    </source>
</evidence>
<dbReference type="InterPro" id="IPR002208">
    <property type="entry name" value="SecY/SEC61-alpha"/>
</dbReference>
<dbReference type="HOGENOM" id="CLU_031763_2_1_1"/>
<dbReference type="AlphaFoldDB" id="A0A0P0XP58"/>
<evidence type="ECO:0000313" key="6">
    <source>
        <dbReference type="Proteomes" id="UP000059680"/>
    </source>
</evidence>
<gene>
    <name evidence="4" type="ordered locus">Os09g0512000</name>
    <name evidence="5" type="ORF">OsJ_29987</name>
    <name evidence="4" type="ORF">OSNPB_090512000</name>
</gene>
<dbReference type="PIRSF" id="PIRSF004557">
    <property type="entry name" value="SecY"/>
    <property type="match status" value="1"/>
</dbReference>
<comment type="similarity">
    <text evidence="2">Belongs to the SecY/SEC61-alpha family.</text>
</comment>
<feature type="transmembrane region" description="Helical" evidence="3">
    <location>
        <begin position="77"/>
        <end position="98"/>
    </location>
</feature>
<dbReference type="PANTHER" id="PTHR10906">
    <property type="entry name" value="SECY/SEC61-ALPHA FAMILY MEMBER"/>
    <property type="match status" value="1"/>
</dbReference>
<dbReference type="GO" id="GO:0009535">
    <property type="term" value="C:chloroplast thylakoid membrane"/>
    <property type="evidence" value="ECO:0007669"/>
    <property type="project" value="UniProtKB-SubCell"/>
</dbReference>
<sequence>MSNRSKFWRLAALVPEVQCPDQPISPRQKFKYTAIVLFIFVTASQVLLYGIQHQPRTIEPDPLHWLHLILASSRSTLLSHGIVAILVPEVLVKIWVYLKIITLDTSAPETGVLMNRAQRLLGILVAILGAVNFYVRSQHFTVNTVLIMLQILCSDIIVIYLDDVLRKGYGLLSGISLFTATNICVNILWKAFSPMSVMYPEQSPEFEGAVIAWVHLLMTRTDKLSAMSKAFYRQNLPNIINFLATCLFVPLAIFFQGFYIVLPVRTRRNFQAYCHIKLSHFLYGPVVLHRLLLPLPYVASKVLYKKYSGNTLVNLLGKWDGLNHFGQSIPVGGIVYYLRTPPILADLHRDPFHAFIYVAFVLISCVFISMGLMVCASSKGVFNGFVVLNMQEERRLRLAQPDSIHANEIRRHVMRAACVGGFCAGVLIIFADLIGVFCSGTGIMLAVTASYPYVDGRASEVGSFGF</sequence>
<feature type="transmembrane region" description="Helical" evidence="3">
    <location>
        <begin position="141"/>
        <end position="161"/>
    </location>
</feature>
<feature type="transmembrane region" description="Helical" evidence="3">
    <location>
        <begin position="281"/>
        <end position="299"/>
    </location>
</feature>
<keyword evidence="3" id="KW-0472">Membrane</keyword>
<dbReference type="Gene3D" id="1.10.3370.10">
    <property type="entry name" value="SecY subunit domain"/>
    <property type="match status" value="1"/>
</dbReference>
<dbReference type="SUPFAM" id="SSF103491">
    <property type="entry name" value="Preprotein translocase SecY subunit"/>
    <property type="match status" value="1"/>
</dbReference>
<dbReference type="OMA" id="QAYCHIK"/>
<feature type="transmembrane region" description="Helical" evidence="3">
    <location>
        <begin position="32"/>
        <end position="51"/>
    </location>
</feature>
<keyword evidence="3" id="KW-0812">Transmembrane</keyword>
<proteinExistence type="inferred from homology"/>
<dbReference type="Pfam" id="PF00344">
    <property type="entry name" value="SecY"/>
    <property type="match status" value="1"/>
</dbReference>
<accession>A0A0P0XP58</accession>
<dbReference type="Proteomes" id="UP000059680">
    <property type="component" value="Chromosome 9"/>
</dbReference>
<dbReference type="SMR" id="A0A0P0XP58"/>
<dbReference type="EMBL" id="AP014965">
    <property type="protein sequence ID" value="BAT08916.1"/>
    <property type="molecule type" value="Genomic_DNA"/>
</dbReference>
<keyword evidence="3" id="KW-1133">Transmembrane helix</keyword>
<evidence type="ECO:0000256" key="3">
    <source>
        <dbReference type="SAM" id="Phobius"/>
    </source>
</evidence>
<dbReference type="GO" id="GO:0006616">
    <property type="term" value="P:SRP-dependent cotranslational protein targeting to membrane, translocation"/>
    <property type="evidence" value="ECO:0000318"/>
    <property type="project" value="GO_Central"/>
</dbReference>
<name>A0A0P0XP58_ORYSJ</name>
<dbReference type="Gramene" id="Os09t0512000-01">
    <property type="protein sequence ID" value="Os09t0512000-01"/>
    <property type="gene ID" value="Os09g0512000"/>
</dbReference>
<evidence type="ECO:0000256" key="2">
    <source>
        <dbReference type="RuleBase" id="RU004349"/>
    </source>
</evidence>
<feature type="transmembrane region" description="Helical" evidence="3">
    <location>
        <begin position="419"/>
        <end position="447"/>
    </location>
</feature>
<dbReference type="EMBL" id="CM000146">
    <property type="protein sequence ID" value="EEE70035.1"/>
    <property type="molecule type" value="Genomic_DNA"/>
</dbReference>
<keyword evidence="6" id="KW-1185">Reference proteome</keyword>
<reference evidence="4 6" key="5">
    <citation type="journal article" date="2013" name="Rice">
        <title>Improvement of the Oryza sativa Nipponbare reference genome using next generation sequence and optical map data.</title>
        <authorList>
            <person name="Kawahara Y."/>
            <person name="de la Bastide M."/>
            <person name="Hamilton J.P."/>
            <person name="Kanamori H."/>
            <person name="McCombie W.R."/>
            <person name="Ouyang S."/>
            <person name="Schwartz D.C."/>
            <person name="Tanaka T."/>
            <person name="Wu J."/>
            <person name="Zhou S."/>
            <person name="Childs K.L."/>
            <person name="Davidson R.M."/>
            <person name="Lin H."/>
            <person name="Quesada-Ocampo L."/>
            <person name="Vaillancourt B."/>
            <person name="Sakai H."/>
            <person name="Lee S.S."/>
            <person name="Kim J."/>
            <person name="Numa H."/>
            <person name="Itoh T."/>
            <person name="Buell C.R."/>
            <person name="Matsumoto T."/>
        </authorList>
    </citation>
    <scope>NUCLEOTIDE SEQUENCE [LARGE SCALE GENOMIC DNA]</scope>
    <source>
        <strain evidence="6">cv. Nipponbare</strain>
    </source>
</reference>
<feature type="transmembrane region" description="Helical" evidence="3">
    <location>
        <begin position="239"/>
        <end position="261"/>
    </location>
</feature>
<reference evidence="6" key="1">
    <citation type="journal article" date="2005" name="Nature">
        <title>The map-based sequence of the rice genome.</title>
        <authorList>
            <consortium name="International rice genome sequencing project (IRGSP)"/>
            <person name="Matsumoto T."/>
            <person name="Wu J."/>
            <person name="Kanamori H."/>
            <person name="Katayose Y."/>
            <person name="Fujisawa M."/>
            <person name="Namiki N."/>
            <person name="Mizuno H."/>
            <person name="Yamamoto K."/>
            <person name="Antonio B.A."/>
            <person name="Baba T."/>
            <person name="Sakata K."/>
            <person name="Nagamura Y."/>
            <person name="Aoki H."/>
            <person name="Arikawa K."/>
            <person name="Arita K."/>
            <person name="Bito T."/>
            <person name="Chiden Y."/>
            <person name="Fujitsuka N."/>
            <person name="Fukunaka R."/>
            <person name="Hamada M."/>
            <person name="Harada C."/>
            <person name="Hayashi A."/>
            <person name="Hijishita S."/>
            <person name="Honda M."/>
            <person name="Hosokawa S."/>
            <person name="Ichikawa Y."/>
            <person name="Idonuma A."/>
            <person name="Iijima M."/>
            <person name="Ikeda M."/>
            <person name="Ikeno M."/>
            <person name="Ito K."/>
            <person name="Ito S."/>
            <person name="Ito T."/>
            <person name="Ito Y."/>
            <person name="Ito Y."/>
            <person name="Iwabuchi A."/>
            <person name="Kamiya K."/>
            <person name="Karasawa W."/>
            <person name="Kurita K."/>
            <person name="Katagiri S."/>
            <person name="Kikuta A."/>
            <person name="Kobayashi H."/>
            <person name="Kobayashi N."/>
            <person name="Machita K."/>
            <person name="Maehara T."/>
            <person name="Masukawa M."/>
            <person name="Mizubayashi T."/>
            <person name="Mukai Y."/>
            <person name="Nagasaki H."/>
            <person name="Nagata Y."/>
            <person name="Naito S."/>
            <person name="Nakashima M."/>
            <person name="Nakama Y."/>
            <person name="Nakamichi Y."/>
            <person name="Nakamura M."/>
            <person name="Meguro A."/>
            <person name="Negishi M."/>
            <person name="Ohta I."/>
            <person name="Ohta T."/>
            <person name="Okamoto M."/>
            <person name="Ono N."/>
            <person name="Saji S."/>
            <person name="Sakaguchi M."/>
            <person name="Sakai K."/>
            <person name="Shibata M."/>
            <person name="Shimokawa T."/>
            <person name="Song J."/>
            <person name="Takazaki Y."/>
            <person name="Terasawa K."/>
            <person name="Tsugane M."/>
            <person name="Tsuji K."/>
            <person name="Ueda S."/>
            <person name="Waki K."/>
            <person name="Yamagata H."/>
            <person name="Yamamoto M."/>
            <person name="Yamamoto S."/>
            <person name="Yamane H."/>
            <person name="Yoshiki S."/>
            <person name="Yoshihara R."/>
            <person name="Yukawa K."/>
            <person name="Zhong H."/>
            <person name="Yano M."/>
            <person name="Yuan Q."/>
            <person name="Ouyang S."/>
            <person name="Liu J."/>
            <person name="Jones K.M."/>
            <person name="Gansberger K."/>
            <person name="Moffat K."/>
            <person name="Hill J."/>
            <person name="Bera J."/>
            <person name="Fadrosh D."/>
            <person name="Jin S."/>
            <person name="Johri S."/>
            <person name="Kim M."/>
            <person name="Overton L."/>
            <person name="Reardon M."/>
            <person name="Tsitrin T."/>
            <person name="Vuong H."/>
            <person name="Weaver B."/>
            <person name="Ciecko A."/>
            <person name="Tallon L."/>
            <person name="Jackson J."/>
            <person name="Pai G."/>
            <person name="Aken S.V."/>
            <person name="Utterback T."/>
            <person name="Reidmuller S."/>
            <person name="Feldblyum T."/>
            <person name="Hsiao J."/>
            <person name="Zismann V."/>
            <person name="Iobst S."/>
            <person name="de Vazeille A.R."/>
            <person name="Buell C.R."/>
            <person name="Ying K."/>
            <person name="Li Y."/>
            <person name="Lu T."/>
            <person name="Huang Y."/>
            <person name="Zhao Q."/>
            <person name="Feng Q."/>
            <person name="Zhang L."/>
            <person name="Zhu J."/>
            <person name="Weng Q."/>
            <person name="Mu J."/>
            <person name="Lu Y."/>
            <person name="Fan D."/>
            <person name="Liu Y."/>
            <person name="Guan J."/>
            <person name="Zhang Y."/>
            <person name="Yu S."/>
            <person name="Liu X."/>
            <person name="Zhang Y."/>
            <person name="Hong G."/>
            <person name="Han B."/>
            <person name="Choisne N."/>
            <person name="Demange N."/>
            <person name="Orjeda G."/>
            <person name="Samain S."/>
            <person name="Cattolico L."/>
            <person name="Pelletier E."/>
            <person name="Couloux A."/>
            <person name="Segurens B."/>
            <person name="Wincker P."/>
            <person name="D'Hont A."/>
            <person name="Scarpelli C."/>
            <person name="Weissenbach J."/>
            <person name="Salanoubat M."/>
            <person name="Quetier F."/>
            <person name="Yu Y."/>
            <person name="Kim H.R."/>
            <person name="Rambo T."/>
            <person name="Currie J."/>
            <person name="Collura K."/>
            <person name="Luo M."/>
            <person name="Yang T."/>
            <person name="Ammiraju J.S.S."/>
            <person name="Engler F."/>
            <person name="Soderlund C."/>
            <person name="Wing R.A."/>
            <person name="Palmer L.E."/>
            <person name="de la Bastide M."/>
            <person name="Spiegel L."/>
            <person name="Nascimento L."/>
            <person name="Zutavern T."/>
            <person name="O'Shaughnessy A."/>
            <person name="Dike S."/>
            <person name="Dedhia N."/>
            <person name="Preston R."/>
            <person name="Balija V."/>
            <person name="McCombie W.R."/>
            <person name="Chow T."/>
            <person name="Chen H."/>
            <person name="Chung M."/>
            <person name="Chen C."/>
            <person name="Shaw J."/>
            <person name="Wu H."/>
            <person name="Hsiao K."/>
            <person name="Chao Y."/>
            <person name="Chu M."/>
            <person name="Cheng C."/>
            <person name="Hour A."/>
            <person name="Lee P."/>
            <person name="Lin S."/>
            <person name="Lin Y."/>
            <person name="Liou J."/>
            <person name="Liu S."/>
            <person name="Hsing Y."/>
            <person name="Raghuvanshi S."/>
            <person name="Mohanty A."/>
            <person name="Bharti A.K."/>
            <person name="Gaur A."/>
            <person name="Gupta V."/>
            <person name="Kumar D."/>
            <person name="Ravi V."/>
            <person name="Vij S."/>
            <person name="Kapur A."/>
            <person name="Khurana P."/>
            <person name="Khurana P."/>
            <person name="Khurana J.P."/>
            <person name="Tyagi A.K."/>
            <person name="Gaikwad K."/>
            <person name="Singh A."/>
            <person name="Dalal V."/>
            <person name="Srivastava S."/>
            <person name="Dixit A."/>
            <person name="Pal A.K."/>
            <person name="Ghazi I.A."/>
            <person name="Yadav M."/>
            <person name="Pandit A."/>
            <person name="Bhargava A."/>
            <person name="Sureshbabu K."/>
            <person name="Batra K."/>
            <person name="Sharma T.R."/>
            <person name="Mohapatra T."/>
            <person name="Singh N.K."/>
            <person name="Messing J."/>
            <person name="Nelson A.B."/>
            <person name="Fuks G."/>
            <person name="Kavchok S."/>
            <person name="Keizer G."/>
            <person name="Linton E."/>
            <person name="Llaca V."/>
            <person name="Song R."/>
            <person name="Tanyolac B."/>
            <person name="Young S."/>
            <person name="Ho-Il K."/>
            <person name="Hahn J.H."/>
            <person name="Sangsakoo G."/>
            <person name="Vanavichit A."/>
            <person name="de Mattos Luiz.A.T."/>
            <person name="Zimmer P.D."/>
            <person name="Malone G."/>
            <person name="Dellagostin O."/>
            <person name="de Oliveira A.C."/>
            <person name="Bevan M."/>
            <person name="Bancroft I."/>
            <person name="Minx P."/>
            <person name="Cordum H."/>
            <person name="Wilson R."/>
            <person name="Cheng Z."/>
            <person name="Jin W."/>
            <person name="Jiang J."/>
            <person name="Leong S.A."/>
            <person name="Iwama H."/>
            <person name="Gojobori T."/>
            <person name="Itoh T."/>
            <person name="Niimura Y."/>
            <person name="Fujii Y."/>
            <person name="Habara T."/>
            <person name="Sakai H."/>
            <person name="Sato Y."/>
            <person name="Wilson G."/>
            <person name="Kumar K."/>
            <person name="McCouch S."/>
            <person name="Juretic N."/>
            <person name="Hoen D."/>
            <person name="Wright S."/>
            <person name="Bruskiewich R."/>
            <person name="Bureau T."/>
            <person name="Miyao A."/>
            <person name="Hirochika H."/>
            <person name="Nishikawa T."/>
            <person name="Kadowaki K."/>
            <person name="Sugiura M."/>
            <person name="Burr B."/>
            <person name="Sasaki T."/>
        </authorList>
    </citation>
    <scope>NUCLEOTIDE SEQUENCE [LARGE SCALE GENOMIC DNA]</scope>
    <source>
        <strain evidence="6">cv. Nipponbare</strain>
    </source>
</reference>
<dbReference type="STRING" id="39947.Q0J0G0"/>
<dbReference type="GO" id="GO:0005048">
    <property type="term" value="F:signal sequence binding"/>
    <property type="evidence" value="ECO:0000318"/>
    <property type="project" value="GO_Central"/>
</dbReference>
<feature type="transmembrane region" description="Helical" evidence="3">
    <location>
        <begin position="119"/>
        <end position="135"/>
    </location>
</feature>
<dbReference type="KEGG" id="osa:4347548"/>
<dbReference type="OrthoDB" id="598066at2759"/>
<dbReference type="KEGG" id="dosa:Os09g0512000"/>
<reference evidence="4" key="4">
    <citation type="journal article" date="2013" name="Plant Cell Physiol.">
        <title>Rice Annotation Project Database (RAP-DB): an integrative and interactive database for rice genomics.</title>
        <authorList>
            <person name="Sakai H."/>
            <person name="Lee S.S."/>
            <person name="Tanaka T."/>
            <person name="Numa H."/>
            <person name="Kim J."/>
            <person name="Kawahara Y."/>
            <person name="Wakimoto H."/>
            <person name="Yang C.C."/>
            <person name="Iwamoto M."/>
            <person name="Abe T."/>
            <person name="Yamada Y."/>
            <person name="Muto A."/>
            <person name="Inokuchi H."/>
            <person name="Ikemura T."/>
            <person name="Matsumoto T."/>
            <person name="Sasaki T."/>
            <person name="Itoh T."/>
        </authorList>
    </citation>
    <scope>NUCLEOTIDE SEQUENCE</scope>
</reference>
<dbReference type="GO" id="GO:0005784">
    <property type="term" value="C:Sec61 translocon complex"/>
    <property type="evidence" value="ECO:0000318"/>
    <property type="project" value="GO_Central"/>
</dbReference>